<evidence type="ECO:0000313" key="1">
    <source>
        <dbReference type="EMBL" id="CAD9678847.1"/>
    </source>
</evidence>
<protein>
    <submittedName>
        <fullName evidence="1">Uncharacterized protein</fullName>
    </submittedName>
</protein>
<accession>A0A7S2RRX2</accession>
<dbReference type="PANTHER" id="PTHR13244">
    <property type="entry name" value="ZINC FINGER MYND DOMAIN CONTAINING PROTEIN 10"/>
    <property type="match status" value="1"/>
</dbReference>
<organism evidence="1">
    <name type="scientific">Mucochytrium quahogii</name>
    <dbReference type="NCBI Taxonomy" id="96639"/>
    <lineage>
        <taxon>Eukaryota</taxon>
        <taxon>Sar</taxon>
        <taxon>Stramenopiles</taxon>
        <taxon>Bigyra</taxon>
        <taxon>Labyrinthulomycetes</taxon>
        <taxon>Thraustochytrida</taxon>
        <taxon>Thraustochytriidae</taxon>
        <taxon>Mucochytrium</taxon>
    </lineage>
</organism>
<reference evidence="1" key="1">
    <citation type="submission" date="2021-01" db="EMBL/GenBank/DDBJ databases">
        <authorList>
            <person name="Corre E."/>
            <person name="Pelletier E."/>
            <person name="Niang G."/>
            <person name="Scheremetjew M."/>
            <person name="Finn R."/>
            <person name="Kale V."/>
            <person name="Holt S."/>
            <person name="Cochrane G."/>
            <person name="Meng A."/>
            <person name="Brown T."/>
            <person name="Cohen L."/>
        </authorList>
    </citation>
    <scope>NUCLEOTIDE SEQUENCE</scope>
    <source>
        <strain evidence="1">NY070348D</strain>
    </source>
</reference>
<gene>
    <name evidence="1" type="ORF">QSP1433_LOCUS6333</name>
</gene>
<dbReference type="AlphaFoldDB" id="A0A7S2RRX2"/>
<proteinExistence type="predicted"/>
<dbReference type="GO" id="GO:0005737">
    <property type="term" value="C:cytoplasm"/>
    <property type="evidence" value="ECO:0007669"/>
    <property type="project" value="TreeGrafter"/>
</dbReference>
<dbReference type="InterPro" id="IPR052298">
    <property type="entry name" value="ZMYND10"/>
</dbReference>
<sequence length="546" mass="61487">MVLRADEAERAIESLHELQVSSVGESGWMKQHVLLQKLNLQAHESVQANADNFVLELLVTHDKLTVVLHELLVIEAWREKVLANEQVRKHLAKSCSIRGYHAAYQEGAICNLLEVVLYHDYAALACGDMLIELVDYCCRRVRWLCEMSIREGDGEQHGKSLSGDDNYDDFNRQLDQLALRCAIASVSILRFLCEHIKELPLGVMTRMIDTHDVPCLIIPLIENPPWTRRKDDGIWEKLVDHKWAPVPPQDLLLLTPLEAQPWLILFNLLCEGEVRKRYHFHSFRKDNILRVRKYLNLTLVDQLPVLADLQRTLDELLVVNAPAASSTSTFVMEQVAEVRENLMRNTNWNKEIETAITKTFAKESADDPIIQQLAGMYGDENIEQLLSGNTVSEDGVEIEPAEVIEKDKPVKISPKSATLLLQSGQNIELVSLTDVGTEQETSKGQFFRYQLHSKLGSENSGTSLNVSVPSIEPGSSQVLKMIVVTSDGAQVEIFSAKPMKLDPSKSEFWHKLGSLKDGLLAQIQCSYNSETSALELESVFVSIRNS</sequence>
<name>A0A7S2RRX2_9STRA</name>
<dbReference type="EMBL" id="HBHK01010104">
    <property type="protein sequence ID" value="CAD9678847.1"/>
    <property type="molecule type" value="Transcribed_RNA"/>
</dbReference>
<dbReference type="PANTHER" id="PTHR13244:SF7">
    <property type="entry name" value="ZINC FINGER MYND DOMAIN-CONTAINING PROTEIN 10"/>
    <property type="match status" value="1"/>
</dbReference>